<evidence type="ECO:0000259" key="1">
    <source>
        <dbReference type="PROSITE" id="PS51078"/>
    </source>
</evidence>
<dbReference type="EMBL" id="UGQQ01000002">
    <property type="protein sequence ID" value="SUA28525.1"/>
    <property type="molecule type" value="Genomic_DNA"/>
</dbReference>
<evidence type="ECO:0000313" key="2">
    <source>
        <dbReference type="EMBL" id="SUA28525.1"/>
    </source>
</evidence>
<gene>
    <name evidence="2" type="primary">allR</name>
    <name evidence="2" type="ORF">NCTC4524_04505</name>
</gene>
<dbReference type="PANTHER" id="PTHR30136">
    <property type="entry name" value="HELIX-TURN-HELIX TRANSCRIPTIONAL REGULATOR, ICLR FAMILY"/>
    <property type="match status" value="1"/>
</dbReference>
<dbReference type="GO" id="GO:0045892">
    <property type="term" value="P:negative regulation of DNA-templated transcription"/>
    <property type="evidence" value="ECO:0007669"/>
    <property type="project" value="TreeGrafter"/>
</dbReference>
<dbReference type="Proteomes" id="UP000254945">
    <property type="component" value="Unassembled WGS sequence"/>
</dbReference>
<dbReference type="InterPro" id="IPR014757">
    <property type="entry name" value="Tscrpt_reg_IclR_C"/>
</dbReference>
<protein>
    <submittedName>
        <fullName evidence="2">IclR family transcriptional regulator</fullName>
    </submittedName>
</protein>
<feature type="domain" description="IclR-ED" evidence="1">
    <location>
        <begin position="1"/>
        <end position="165"/>
    </location>
</feature>
<dbReference type="GO" id="GO:0003677">
    <property type="term" value="F:DNA binding"/>
    <property type="evidence" value="ECO:0007669"/>
    <property type="project" value="TreeGrafter"/>
</dbReference>
<dbReference type="AlphaFoldDB" id="A0A378W649"/>
<dbReference type="InterPro" id="IPR029016">
    <property type="entry name" value="GAF-like_dom_sf"/>
</dbReference>
<dbReference type="GO" id="GO:0003700">
    <property type="term" value="F:DNA-binding transcription factor activity"/>
    <property type="evidence" value="ECO:0007669"/>
    <property type="project" value="TreeGrafter"/>
</dbReference>
<proteinExistence type="predicted"/>
<sequence>MLSPRGPGLRVAAMPYLEDLYEVTHQHVLLAIRDGAEAVLVERISGHSAVEVMYNIGGRLPLLTTGVGRVLLAHSDSQFQEKTVQHAEDPELRTDLANIRRQGVCIYRPGPPWPLVSVAAPIYDHASAVNGALSIIVPEPPAQNPRHLVGAVRMAARGISRSMRNPG</sequence>
<evidence type="ECO:0000313" key="3">
    <source>
        <dbReference type="Proteomes" id="UP000254945"/>
    </source>
</evidence>
<name>A0A378W649_9MYCO</name>
<accession>A0A378W649</accession>
<dbReference type="PROSITE" id="PS51078">
    <property type="entry name" value="ICLR_ED"/>
    <property type="match status" value="1"/>
</dbReference>
<dbReference type="Gene3D" id="3.30.450.40">
    <property type="match status" value="1"/>
</dbReference>
<dbReference type="PANTHER" id="PTHR30136:SF24">
    <property type="entry name" value="HTH-TYPE TRANSCRIPTIONAL REPRESSOR ALLR"/>
    <property type="match status" value="1"/>
</dbReference>
<dbReference type="Pfam" id="PF01614">
    <property type="entry name" value="IclR_C"/>
    <property type="match status" value="1"/>
</dbReference>
<dbReference type="SUPFAM" id="SSF55781">
    <property type="entry name" value="GAF domain-like"/>
    <property type="match status" value="1"/>
</dbReference>
<reference evidence="2 3" key="1">
    <citation type="submission" date="2018-06" db="EMBL/GenBank/DDBJ databases">
        <authorList>
            <consortium name="Pathogen Informatics"/>
            <person name="Doyle S."/>
        </authorList>
    </citation>
    <scope>NUCLEOTIDE SEQUENCE [LARGE SCALE GENOMIC DNA]</scope>
    <source>
        <strain evidence="2 3">NCTC4524</strain>
    </source>
</reference>
<dbReference type="InterPro" id="IPR050707">
    <property type="entry name" value="HTH_MetabolicPath_Reg"/>
</dbReference>
<organism evidence="2 3">
    <name type="scientific">Mycolicibacterium senegalense</name>
    <dbReference type="NCBI Taxonomy" id="1796"/>
    <lineage>
        <taxon>Bacteria</taxon>
        <taxon>Bacillati</taxon>
        <taxon>Actinomycetota</taxon>
        <taxon>Actinomycetes</taxon>
        <taxon>Mycobacteriales</taxon>
        <taxon>Mycobacteriaceae</taxon>
        <taxon>Mycolicibacterium</taxon>
    </lineage>
</organism>